<accession>D9X9J6</accession>
<keyword evidence="2" id="KW-1185">Reference proteome</keyword>
<name>D9X9J6_STRVT</name>
<sequence length="181" mass="20153">MSPSTSALVIAFVGIIGTLASALLTQQSANNNKLREIERADQQRREERAYETEQATIEILRACYVALNIAARLYQTALTNYLVAIRSGAVTDEIRTDVEEMRRDHRTRHAEAQMLVPDAVLVAAGTVNSHLSNLYGILRRIDIGEPEQGETIELAAEMRRGTWENLSEMRTVMRSDLGIGP</sequence>
<organism evidence="1 2">
    <name type="scientific">Streptomyces viridochromogenes (strain DSM 40736 / JCM 4977 / BCRC 1201 / Tue 494)</name>
    <dbReference type="NCBI Taxonomy" id="591159"/>
    <lineage>
        <taxon>Bacteria</taxon>
        <taxon>Bacillati</taxon>
        <taxon>Actinomycetota</taxon>
        <taxon>Actinomycetes</taxon>
        <taxon>Kitasatosporales</taxon>
        <taxon>Streptomycetaceae</taxon>
        <taxon>Streptomyces</taxon>
    </lineage>
</organism>
<dbReference type="Gene3D" id="3.50.50.60">
    <property type="entry name" value="FAD/NAD(P)-binding domain"/>
    <property type="match status" value="1"/>
</dbReference>
<dbReference type="AlphaFoldDB" id="D9X9J6"/>
<proteinExistence type="predicted"/>
<dbReference type="STRING" id="591159.SSQG_02715"/>
<evidence type="ECO:0000313" key="1">
    <source>
        <dbReference type="EMBL" id="EFL32197.1"/>
    </source>
</evidence>
<dbReference type="EMBL" id="GG657757">
    <property type="protein sequence ID" value="EFL32197.1"/>
    <property type="molecule type" value="Genomic_DNA"/>
</dbReference>
<evidence type="ECO:0000313" key="2">
    <source>
        <dbReference type="Proteomes" id="UP000004184"/>
    </source>
</evidence>
<dbReference type="Proteomes" id="UP000004184">
    <property type="component" value="Unassembled WGS sequence"/>
</dbReference>
<gene>
    <name evidence="1" type="ORF">SSQG_02715</name>
</gene>
<dbReference type="OrthoDB" id="4209305at2"/>
<protein>
    <submittedName>
        <fullName evidence="1">Uncharacterized protein</fullName>
    </submittedName>
</protein>
<reference evidence="2" key="1">
    <citation type="submission" date="2009-02" db="EMBL/GenBank/DDBJ databases">
        <title>Annotation of Streptomyces viridochromogenes strain DSM 40736.</title>
        <authorList>
            <consortium name="The Broad Institute Genome Sequencing Platform"/>
            <consortium name="Broad Institute Microbial Sequencing Center"/>
            <person name="Fischbach M."/>
            <person name="Godfrey P."/>
            <person name="Ward D."/>
            <person name="Young S."/>
            <person name="Zeng Q."/>
            <person name="Koehrsen M."/>
            <person name="Alvarado L."/>
            <person name="Berlin A.M."/>
            <person name="Bochicchio J."/>
            <person name="Borenstein D."/>
            <person name="Chapman S.B."/>
            <person name="Chen Z."/>
            <person name="Engels R."/>
            <person name="Freedman E."/>
            <person name="Gellesch M."/>
            <person name="Goldberg J."/>
            <person name="Griggs A."/>
            <person name="Gujja S."/>
            <person name="Heilman E.R."/>
            <person name="Heiman D.I."/>
            <person name="Hepburn T.A."/>
            <person name="Howarth C."/>
            <person name="Jen D."/>
            <person name="Larson L."/>
            <person name="Lewis B."/>
            <person name="Mehta T."/>
            <person name="Park D."/>
            <person name="Pearson M."/>
            <person name="Richards J."/>
            <person name="Roberts A."/>
            <person name="Saif S."/>
            <person name="Shea T.D."/>
            <person name="Shenoy N."/>
            <person name="Sisk P."/>
            <person name="Stolte C."/>
            <person name="Sykes S.N."/>
            <person name="Thomson T."/>
            <person name="Walk T."/>
            <person name="White J."/>
            <person name="Yandava C."/>
            <person name="Straight P."/>
            <person name="Clardy J."/>
            <person name="Hung D."/>
            <person name="Kolter R."/>
            <person name="Mekalanos J."/>
            <person name="Walker S."/>
            <person name="Walsh C.T."/>
            <person name="Wieland-Brown L.C."/>
            <person name="Haas B."/>
            <person name="Nusbaum C."/>
            <person name="Birren B."/>
        </authorList>
    </citation>
    <scope>NUCLEOTIDE SEQUENCE [LARGE SCALE GENOMIC DNA]</scope>
    <source>
        <strain evidence="2">DSM 40736 / JCM 4977 / BCRC 1201 / Tue 494</strain>
    </source>
</reference>
<dbReference type="HOGENOM" id="CLU_097113_0_0_11"/>
<dbReference type="RefSeq" id="WP_003990309.1">
    <property type="nucleotide sequence ID" value="NZ_GG657757.1"/>
</dbReference>
<dbReference type="InterPro" id="IPR036188">
    <property type="entry name" value="FAD/NAD-bd_sf"/>
</dbReference>